<dbReference type="Pfam" id="PF00576">
    <property type="entry name" value="Transthyretin"/>
    <property type="match status" value="1"/>
</dbReference>
<dbReference type="EMBL" id="OD007663">
    <property type="protein sequence ID" value="CAD7414216.1"/>
    <property type="molecule type" value="Genomic_DNA"/>
</dbReference>
<evidence type="ECO:0000313" key="2">
    <source>
        <dbReference type="EMBL" id="CAD7414216.1"/>
    </source>
</evidence>
<organism evidence="2">
    <name type="scientific">Timema poppense</name>
    <name type="common">Walking stick</name>
    <dbReference type="NCBI Taxonomy" id="170557"/>
    <lineage>
        <taxon>Eukaryota</taxon>
        <taxon>Metazoa</taxon>
        <taxon>Ecdysozoa</taxon>
        <taxon>Arthropoda</taxon>
        <taxon>Hexapoda</taxon>
        <taxon>Insecta</taxon>
        <taxon>Pterygota</taxon>
        <taxon>Neoptera</taxon>
        <taxon>Polyneoptera</taxon>
        <taxon>Phasmatodea</taxon>
        <taxon>Timematodea</taxon>
        <taxon>Timematoidea</taxon>
        <taxon>Timematidae</taxon>
        <taxon>Timema</taxon>
    </lineage>
</organism>
<dbReference type="SUPFAM" id="SSF49472">
    <property type="entry name" value="Transthyretin (synonym: prealbumin)"/>
    <property type="match status" value="1"/>
</dbReference>
<dbReference type="InterPro" id="IPR036817">
    <property type="entry name" value="Transthyretin/HIU_hydrolase_sf"/>
</dbReference>
<name>A0A7R9HCF1_TIMPO</name>
<sequence length="205" mass="22754">MLQINESNKSQMQINKSDTFKFGVNDCSNLITNLLSSGISDSKNMQLCNLHGINNTRHLNSSAIELQQAVIESSNLLPHINELRQPHVLEDPRTTPTYNESSEQIIVETKSNCLFEDHHVGTALDSMSNTGALKSSGMISTQVMDLTRGSPLGQITVGLFLMRNKKWVQLAESGDDVTFDVCNPNEHYHLTLLLSPFGYMVFRGG</sequence>
<proteinExistence type="predicted"/>
<feature type="domain" description="Transthyretin/hydroxyisourate hydrolase" evidence="1">
    <location>
        <begin position="177"/>
        <end position="204"/>
    </location>
</feature>
<evidence type="ECO:0000259" key="1">
    <source>
        <dbReference type="Pfam" id="PF00576"/>
    </source>
</evidence>
<protein>
    <recommendedName>
        <fullName evidence="1">Transthyretin/hydroxyisourate hydrolase domain-containing protein</fullName>
    </recommendedName>
</protein>
<dbReference type="AlphaFoldDB" id="A0A7R9HCF1"/>
<reference evidence="2" key="1">
    <citation type="submission" date="2020-11" db="EMBL/GenBank/DDBJ databases">
        <authorList>
            <person name="Tran Van P."/>
        </authorList>
    </citation>
    <scope>NUCLEOTIDE SEQUENCE</scope>
</reference>
<accession>A0A7R9HCF1</accession>
<gene>
    <name evidence="2" type="ORF">TPSB3V08_LOCUS9529</name>
</gene>
<dbReference type="Gene3D" id="2.60.40.180">
    <property type="entry name" value="Transthyretin/hydroxyisourate hydrolase domain"/>
    <property type="match status" value="1"/>
</dbReference>
<dbReference type="InterPro" id="IPR023416">
    <property type="entry name" value="Transthyretin/HIU_hydrolase_d"/>
</dbReference>